<reference evidence="2 3" key="1">
    <citation type="submission" date="2023-01" db="EMBL/GenBank/DDBJ databases">
        <title>Analysis of 21 Apiospora genomes using comparative genomics revels a genus with tremendous synthesis potential of carbohydrate active enzymes and secondary metabolites.</title>
        <authorList>
            <person name="Sorensen T."/>
        </authorList>
    </citation>
    <scope>NUCLEOTIDE SEQUENCE [LARGE SCALE GENOMIC DNA]</scope>
    <source>
        <strain evidence="2 3">CBS 135458</strain>
    </source>
</reference>
<dbReference type="Proteomes" id="UP001480595">
    <property type="component" value="Unassembled WGS sequence"/>
</dbReference>
<organism evidence="2 3">
    <name type="scientific">Apiospora phragmitis</name>
    <dbReference type="NCBI Taxonomy" id="2905665"/>
    <lineage>
        <taxon>Eukaryota</taxon>
        <taxon>Fungi</taxon>
        <taxon>Dikarya</taxon>
        <taxon>Ascomycota</taxon>
        <taxon>Pezizomycotina</taxon>
        <taxon>Sordariomycetes</taxon>
        <taxon>Xylariomycetidae</taxon>
        <taxon>Amphisphaeriales</taxon>
        <taxon>Apiosporaceae</taxon>
        <taxon>Apiospora</taxon>
    </lineage>
</organism>
<keyword evidence="3" id="KW-1185">Reference proteome</keyword>
<evidence type="ECO:0000313" key="3">
    <source>
        <dbReference type="Proteomes" id="UP001480595"/>
    </source>
</evidence>
<dbReference type="GeneID" id="92090996"/>
<protein>
    <submittedName>
        <fullName evidence="2">Uncharacterized protein</fullName>
    </submittedName>
</protein>
<gene>
    <name evidence="2" type="ORF">PG994_006524</name>
</gene>
<comment type="caution">
    <text evidence="2">The sequence shown here is derived from an EMBL/GenBank/DDBJ whole genome shotgun (WGS) entry which is preliminary data.</text>
</comment>
<sequence length="174" mass="19285">MIALNATQVLVQITNSLSDISKVTLETSYSLVLVIDSDKSLTLHQTTAKKPGLDGENDGLPNPDPDPEHKQLGYKYRVFPDYGAGFVWYDPAWSGNPKDSSMVDEEELQERYGDAWNKAYNSWMDWYTAAFQKQECHLGSHNHPFPGHGRAEGLGGGRTAIGLLVIPPARCGEY</sequence>
<proteinExistence type="predicted"/>
<dbReference type="RefSeq" id="XP_066717202.1">
    <property type="nucleotide sequence ID" value="XM_066857933.1"/>
</dbReference>
<evidence type="ECO:0000313" key="2">
    <source>
        <dbReference type="EMBL" id="KAK8069908.1"/>
    </source>
</evidence>
<evidence type="ECO:0000256" key="1">
    <source>
        <dbReference type="SAM" id="MobiDB-lite"/>
    </source>
</evidence>
<name>A0ABR1VFE0_9PEZI</name>
<accession>A0ABR1VFE0</accession>
<feature type="region of interest" description="Disordered" evidence="1">
    <location>
        <begin position="46"/>
        <end position="69"/>
    </location>
</feature>
<dbReference type="EMBL" id="JAQQWL010000006">
    <property type="protein sequence ID" value="KAK8069908.1"/>
    <property type="molecule type" value="Genomic_DNA"/>
</dbReference>